<dbReference type="PANTHER" id="PTHR43818">
    <property type="entry name" value="BCDNA.GH03377"/>
    <property type="match status" value="1"/>
</dbReference>
<dbReference type="InterPro" id="IPR055170">
    <property type="entry name" value="GFO_IDH_MocA-like_dom"/>
</dbReference>
<reference evidence="4" key="1">
    <citation type="journal article" date="2015" name="PeerJ">
        <title>First genomic representation of candidate bacterial phylum KSB3 points to enhanced environmental sensing as a trigger of wastewater bulking.</title>
        <authorList>
            <person name="Sekiguchi Y."/>
            <person name="Ohashi A."/>
            <person name="Parks D.H."/>
            <person name="Yamauchi T."/>
            <person name="Tyson G.W."/>
            <person name="Hugenholtz P."/>
        </authorList>
    </citation>
    <scope>NUCLEOTIDE SEQUENCE [LARGE SCALE GENOMIC DNA]</scope>
</reference>
<dbReference type="Proteomes" id="UP000030661">
    <property type="component" value="Unassembled WGS sequence"/>
</dbReference>
<dbReference type="SUPFAM" id="SSF55347">
    <property type="entry name" value="Glyceraldehyde-3-phosphate dehydrogenase-like, C-terminal domain"/>
    <property type="match status" value="1"/>
</dbReference>
<name>A0A081BX66_VECG1</name>
<evidence type="ECO:0000256" key="1">
    <source>
        <dbReference type="ARBA" id="ARBA00023002"/>
    </source>
</evidence>
<dbReference type="EMBL" id="DF820465">
    <property type="protein sequence ID" value="GAK56921.1"/>
    <property type="molecule type" value="Genomic_DNA"/>
</dbReference>
<keyword evidence="1" id="KW-0560">Oxidoreductase</keyword>
<dbReference type="Gene3D" id="3.40.50.720">
    <property type="entry name" value="NAD(P)-binding Rossmann-like Domain"/>
    <property type="match status" value="1"/>
</dbReference>
<dbReference type="Pfam" id="PF01408">
    <property type="entry name" value="GFO_IDH_MocA"/>
    <property type="match status" value="1"/>
</dbReference>
<protein>
    <submittedName>
        <fullName evidence="4">NADH-dependent dyhydrogenase, putative</fullName>
    </submittedName>
</protein>
<dbReference type="PANTHER" id="PTHR43818:SF11">
    <property type="entry name" value="BCDNA.GH03377"/>
    <property type="match status" value="1"/>
</dbReference>
<evidence type="ECO:0000259" key="2">
    <source>
        <dbReference type="Pfam" id="PF01408"/>
    </source>
</evidence>
<organism evidence="4">
    <name type="scientific">Vecturithrix granuli</name>
    <dbReference type="NCBI Taxonomy" id="1499967"/>
    <lineage>
        <taxon>Bacteria</taxon>
        <taxon>Candidatus Moduliflexota</taxon>
        <taxon>Candidatus Vecturitrichia</taxon>
        <taxon>Candidatus Vecturitrichales</taxon>
        <taxon>Candidatus Vecturitrichaceae</taxon>
        <taxon>Candidatus Vecturithrix</taxon>
    </lineage>
</organism>
<dbReference type="AlphaFoldDB" id="A0A081BX66"/>
<dbReference type="Gene3D" id="3.30.360.10">
    <property type="entry name" value="Dihydrodipicolinate Reductase, domain 2"/>
    <property type="match status" value="1"/>
</dbReference>
<dbReference type="SUPFAM" id="SSF51735">
    <property type="entry name" value="NAD(P)-binding Rossmann-fold domains"/>
    <property type="match status" value="1"/>
</dbReference>
<dbReference type="STRING" id="1499967.U27_03885"/>
<evidence type="ECO:0000313" key="5">
    <source>
        <dbReference type="Proteomes" id="UP000030661"/>
    </source>
</evidence>
<dbReference type="InterPro" id="IPR050463">
    <property type="entry name" value="Gfo/Idh/MocA_oxidrdct_glycsds"/>
</dbReference>
<accession>A0A081BX66</accession>
<dbReference type="GO" id="GO:0000166">
    <property type="term" value="F:nucleotide binding"/>
    <property type="evidence" value="ECO:0007669"/>
    <property type="project" value="InterPro"/>
</dbReference>
<keyword evidence="5" id="KW-1185">Reference proteome</keyword>
<dbReference type="InterPro" id="IPR036291">
    <property type="entry name" value="NAD(P)-bd_dom_sf"/>
</dbReference>
<proteinExistence type="predicted"/>
<gene>
    <name evidence="4" type="ORF">U27_03885</name>
</gene>
<sequence length="388" mass="43903">MQKIQVGFIGCGRISDLHALGYRNHPDAEIAAVSDKDVRIAEKKGNEWGARKIYADYREMLDDADIDAVEILTPQKLHEQMVIEAAAAGKHILVQKPMTIDLASADRMIQAAKAGGKVYKVIENYMYYPPIRFAKQLLEAGEIGTPINMRIKFISGTSGGWDVPKEAWAWRMEENVAGRGMQTFDHGHHMWAIAWFFMGEIERVCAWIDSYNNIVDCPSTIMWKYKGGIQYGICDYTHAYEMHVPSDYYANDEWFEMNGSKGMILVHRCTGKITPGPSVSVFKGEKWQHYDHLDSDWAAGFVGATQNFIAAMKGEEAPQLSGEQARKILAVALAIQKSSQERREVYVDELDSPEGAEYSRRKIAEEIVRRGQRTMVTLDDLKNNPRLL</sequence>
<dbReference type="GO" id="GO:0016491">
    <property type="term" value="F:oxidoreductase activity"/>
    <property type="evidence" value="ECO:0007669"/>
    <property type="project" value="UniProtKB-KW"/>
</dbReference>
<dbReference type="InterPro" id="IPR000683">
    <property type="entry name" value="Gfo/Idh/MocA-like_OxRdtase_N"/>
</dbReference>
<evidence type="ECO:0000259" key="3">
    <source>
        <dbReference type="Pfam" id="PF22725"/>
    </source>
</evidence>
<dbReference type="HOGENOM" id="CLU_023194_1_3_0"/>
<feature type="domain" description="GFO/IDH/MocA-like oxidoreductase" evidence="3">
    <location>
        <begin position="132"/>
        <end position="264"/>
    </location>
</feature>
<dbReference type="eggNOG" id="COG0673">
    <property type="taxonomic scope" value="Bacteria"/>
</dbReference>
<dbReference type="Pfam" id="PF22725">
    <property type="entry name" value="GFO_IDH_MocA_C3"/>
    <property type="match status" value="1"/>
</dbReference>
<feature type="domain" description="Gfo/Idh/MocA-like oxidoreductase N-terminal" evidence="2">
    <location>
        <begin position="4"/>
        <end position="121"/>
    </location>
</feature>
<evidence type="ECO:0000313" key="4">
    <source>
        <dbReference type="EMBL" id="GAK56921.1"/>
    </source>
</evidence>